<proteinExistence type="predicted"/>
<accession>A0A1F5MG76</accession>
<dbReference type="AlphaFoldDB" id="A0A1F5MG76"/>
<dbReference type="Gene3D" id="3.30.700.10">
    <property type="entry name" value="Glycoprotein, Type 4 Pilin"/>
    <property type="match status" value="1"/>
</dbReference>
<dbReference type="InterPro" id="IPR012902">
    <property type="entry name" value="N_methyl_site"/>
</dbReference>
<dbReference type="Proteomes" id="UP000178859">
    <property type="component" value="Unassembled WGS sequence"/>
</dbReference>
<organism evidence="2 3">
    <name type="scientific">Candidatus Daviesbacteria bacterium RIFCSPLOWO2_02_FULL_36_7</name>
    <dbReference type="NCBI Taxonomy" id="1797792"/>
    <lineage>
        <taxon>Bacteria</taxon>
        <taxon>Candidatus Daviesiibacteriota</taxon>
    </lineage>
</organism>
<dbReference type="PROSITE" id="PS00409">
    <property type="entry name" value="PROKAR_NTER_METHYL"/>
    <property type="match status" value="1"/>
</dbReference>
<evidence type="ECO:0008006" key="4">
    <source>
        <dbReference type="Google" id="ProtNLM"/>
    </source>
</evidence>
<keyword evidence="1" id="KW-0472">Membrane</keyword>
<dbReference type="PANTHER" id="PTHR30093:SF43">
    <property type="entry name" value="SLR2015 PROTEIN"/>
    <property type="match status" value="1"/>
</dbReference>
<name>A0A1F5MG76_9BACT</name>
<protein>
    <recommendedName>
        <fullName evidence="4">General secretion pathway GspH domain-containing protein</fullName>
    </recommendedName>
</protein>
<gene>
    <name evidence="2" type="ORF">A3I48_03130</name>
</gene>
<dbReference type="EMBL" id="MFDT01000068">
    <property type="protein sequence ID" value="OGE64367.1"/>
    <property type="molecule type" value="Genomic_DNA"/>
</dbReference>
<dbReference type="InterPro" id="IPR045584">
    <property type="entry name" value="Pilin-like"/>
</dbReference>
<dbReference type="NCBIfam" id="TIGR02532">
    <property type="entry name" value="IV_pilin_GFxxxE"/>
    <property type="match status" value="1"/>
</dbReference>
<sequence>MRKLKKSAHGFIPHRSGAGFTLVELLVVIAIIAILAAVVVLIINPLELTRRGRDAARLSDLANLQQAINVAVQEATASSVAILCNSDSATSCNGSSNVGSRSSDGSGWVKVNLSAQKSVSVPTLPIDPLNNAANHYTYCSDGDAWEIDTALESTQQSGRMLTDGGEDDAVYEVGSKLSLIKLSGGTCTY</sequence>
<keyword evidence="1" id="KW-1133">Transmembrane helix</keyword>
<dbReference type="Pfam" id="PF07963">
    <property type="entry name" value="N_methyl"/>
    <property type="match status" value="1"/>
</dbReference>
<evidence type="ECO:0000313" key="2">
    <source>
        <dbReference type="EMBL" id="OGE64367.1"/>
    </source>
</evidence>
<keyword evidence="1" id="KW-0812">Transmembrane</keyword>
<evidence type="ECO:0000313" key="3">
    <source>
        <dbReference type="Proteomes" id="UP000178859"/>
    </source>
</evidence>
<dbReference type="SUPFAM" id="SSF54523">
    <property type="entry name" value="Pili subunits"/>
    <property type="match status" value="1"/>
</dbReference>
<dbReference type="PANTHER" id="PTHR30093">
    <property type="entry name" value="GENERAL SECRETION PATHWAY PROTEIN G"/>
    <property type="match status" value="1"/>
</dbReference>
<feature type="transmembrane region" description="Helical" evidence="1">
    <location>
        <begin position="20"/>
        <end position="43"/>
    </location>
</feature>
<comment type="caution">
    <text evidence="2">The sequence shown here is derived from an EMBL/GenBank/DDBJ whole genome shotgun (WGS) entry which is preliminary data.</text>
</comment>
<reference evidence="2 3" key="1">
    <citation type="journal article" date="2016" name="Nat. Commun.">
        <title>Thousands of microbial genomes shed light on interconnected biogeochemical processes in an aquifer system.</title>
        <authorList>
            <person name="Anantharaman K."/>
            <person name="Brown C.T."/>
            <person name="Hug L.A."/>
            <person name="Sharon I."/>
            <person name="Castelle C.J."/>
            <person name="Probst A.J."/>
            <person name="Thomas B.C."/>
            <person name="Singh A."/>
            <person name="Wilkins M.J."/>
            <person name="Karaoz U."/>
            <person name="Brodie E.L."/>
            <person name="Williams K.H."/>
            <person name="Hubbard S.S."/>
            <person name="Banfield J.F."/>
        </authorList>
    </citation>
    <scope>NUCLEOTIDE SEQUENCE [LARGE SCALE GENOMIC DNA]</scope>
</reference>
<evidence type="ECO:0000256" key="1">
    <source>
        <dbReference type="SAM" id="Phobius"/>
    </source>
</evidence>